<feature type="domain" description="HTH LytTR-type" evidence="3">
    <location>
        <begin position="152"/>
        <end position="240"/>
    </location>
</feature>
<feature type="domain" description="Response regulatory" evidence="2">
    <location>
        <begin position="4"/>
        <end position="117"/>
    </location>
</feature>
<evidence type="ECO:0000313" key="4">
    <source>
        <dbReference type="EMBL" id="TQM40955.1"/>
    </source>
</evidence>
<evidence type="ECO:0000259" key="2">
    <source>
        <dbReference type="PROSITE" id="PS50110"/>
    </source>
</evidence>
<dbReference type="InterPro" id="IPR046947">
    <property type="entry name" value="LytR-like"/>
</dbReference>
<dbReference type="AlphaFoldDB" id="A0A543G4J0"/>
<evidence type="ECO:0000259" key="3">
    <source>
        <dbReference type="PROSITE" id="PS50930"/>
    </source>
</evidence>
<dbReference type="GO" id="GO:0003677">
    <property type="term" value="F:DNA binding"/>
    <property type="evidence" value="ECO:0007669"/>
    <property type="project" value="InterPro"/>
</dbReference>
<organism evidence="4 5">
    <name type="scientific">Flavobacterium branchiophilum</name>
    <dbReference type="NCBI Taxonomy" id="55197"/>
    <lineage>
        <taxon>Bacteria</taxon>
        <taxon>Pseudomonadati</taxon>
        <taxon>Bacteroidota</taxon>
        <taxon>Flavobacteriia</taxon>
        <taxon>Flavobacteriales</taxon>
        <taxon>Flavobacteriaceae</taxon>
        <taxon>Flavobacterium</taxon>
    </lineage>
</organism>
<dbReference type="SMART" id="SM00448">
    <property type="entry name" value="REC"/>
    <property type="match status" value="1"/>
</dbReference>
<dbReference type="PROSITE" id="PS50110">
    <property type="entry name" value="RESPONSE_REGULATORY"/>
    <property type="match status" value="1"/>
</dbReference>
<dbReference type="Gene3D" id="2.40.50.1020">
    <property type="entry name" value="LytTr DNA-binding domain"/>
    <property type="match status" value="1"/>
</dbReference>
<dbReference type="SUPFAM" id="SSF52172">
    <property type="entry name" value="CheY-like"/>
    <property type="match status" value="1"/>
</dbReference>
<sequence length="240" mass="27847">MQMKTIIIDDELLNIKNIVFYMDSYFPWIQIVGTFTNIHAASELILKQHVDLVFLDIQMPTGNGFDLLDLFPERAFDVIFITAFEEFALKAIKAGAVDYVLKPIVLDDLTVAMERIHKKYLTQQQVNAVMEPKSEKILLQNSDTKRFVCKEDIIYIQGIDNICKIFFENNTKMILSKTLKHFETLLGQDFYRIHKSFLVNLTSCNSIQTTEKYQVVLKNNVKLPVSRRSVKELKNRLIGM</sequence>
<dbReference type="Proteomes" id="UP000320773">
    <property type="component" value="Unassembled WGS sequence"/>
</dbReference>
<dbReference type="Gene3D" id="3.40.50.2300">
    <property type="match status" value="1"/>
</dbReference>
<feature type="modified residue" description="4-aspartylphosphate" evidence="1">
    <location>
        <position position="56"/>
    </location>
</feature>
<comment type="caution">
    <text evidence="4">The sequence shown here is derived from an EMBL/GenBank/DDBJ whole genome shotgun (WGS) entry which is preliminary data.</text>
</comment>
<proteinExistence type="predicted"/>
<keyword evidence="1" id="KW-0597">Phosphoprotein</keyword>
<dbReference type="GO" id="GO:0000156">
    <property type="term" value="F:phosphorelay response regulator activity"/>
    <property type="evidence" value="ECO:0007669"/>
    <property type="project" value="InterPro"/>
</dbReference>
<evidence type="ECO:0000313" key="5">
    <source>
        <dbReference type="Proteomes" id="UP000320773"/>
    </source>
</evidence>
<accession>A0A543G4J0</accession>
<dbReference type="InterPro" id="IPR011006">
    <property type="entry name" value="CheY-like_superfamily"/>
</dbReference>
<dbReference type="EMBL" id="VFPJ01000001">
    <property type="protein sequence ID" value="TQM40955.1"/>
    <property type="molecule type" value="Genomic_DNA"/>
</dbReference>
<dbReference type="SMART" id="SM00850">
    <property type="entry name" value="LytTR"/>
    <property type="match status" value="1"/>
</dbReference>
<reference evidence="4 5" key="1">
    <citation type="submission" date="2019-06" db="EMBL/GenBank/DDBJ databases">
        <title>Genomic Encyclopedia of Archaeal and Bacterial Type Strains, Phase II (KMG-II): from individual species to whole genera.</title>
        <authorList>
            <person name="Goeker M."/>
        </authorList>
    </citation>
    <scope>NUCLEOTIDE SEQUENCE [LARGE SCALE GENOMIC DNA]</scope>
    <source>
        <strain evidence="4 5">DSM 24789</strain>
    </source>
</reference>
<dbReference type="PANTHER" id="PTHR37299">
    <property type="entry name" value="TRANSCRIPTIONAL REGULATOR-RELATED"/>
    <property type="match status" value="1"/>
</dbReference>
<protein>
    <submittedName>
        <fullName evidence="4">LytTR family two component transcriptional regulator</fullName>
    </submittedName>
</protein>
<dbReference type="PROSITE" id="PS50930">
    <property type="entry name" value="HTH_LYTTR"/>
    <property type="match status" value="1"/>
</dbReference>
<gene>
    <name evidence="4" type="ORF">BC670_1880</name>
</gene>
<dbReference type="InterPro" id="IPR001789">
    <property type="entry name" value="Sig_transdc_resp-reg_receiver"/>
</dbReference>
<dbReference type="Pfam" id="PF00072">
    <property type="entry name" value="Response_reg"/>
    <property type="match status" value="1"/>
</dbReference>
<dbReference type="RefSeq" id="WP_089081254.1">
    <property type="nucleotide sequence ID" value="NZ_VFPJ01000001.1"/>
</dbReference>
<name>A0A543G4J0_9FLAO</name>
<dbReference type="PANTHER" id="PTHR37299:SF1">
    <property type="entry name" value="STAGE 0 SPORULATION PROTEIN A HOMOLOG"/>
    <property type="match status" value="1"/>
</dbReference>
<dbReference type="InterPro" id="IPR007492">
    <property type="entry name" value="LytTR_DNA-bd_dom"/>
</dbReference>
<dbReference type="Pfam" id="PF04397">
    <property type="entry name" value="LytTR"/>
    <property type="match status" value="1"/>
</dbReference>
<evidence type="ECO:0000256" key="1">
    <source>
        <dbReference type="PROSITE-ProRule" id="PRU00169"/>
    </source>
</evidence>